<evidence type="ECO:0008006" key="3">
    <source>
        <dbReference type="Google" id="ProtNLM"/>
    </source>
</evidence>
<dbReference type="Proteomes" id="UP001519460">
    <property type="component" value="Unassembled WGS sequence"/>
</dbReference>
<keyword evidence="2" id="KW-1185">Reference proteome</keyword>
<accession>A0ABD0JGQ5</accession>
<gene>
    <name evidence="1" type="ORF">BaRGS_00034686</name>
</gene>
<organism evidence="1 2">
    <name type="scientific">Batillaria attramentaria</name>
    <dbReference type="NCBI Taxonomy" id="370345"/>
    <lineage>
        <taxon>Eukaryota</taxon>
        <taxon>Metazoa</taxon>
        <taxon>Spiralia</taxon>
        <taxon>Lophotrochozoa</taxon>
        <taxon>Mollusca</taxon>
        <taxon>Gastropoda</taxon>
        <taxon>Caenogastropoda</taxon>
        <taxon>Sorbeoconcha</taxon>
        <taxon>Cerithioidea</taxon>
        <taxon>Batillariidae</taxon>
        <taxon>Batillaria</taxon>
    </lineage>
</organism>
<evidence type="ECO:0000313" key="2">
    <source>
        <dbReference type="Proteomes" id="UP001519460"/>
    </source>
</evidence>
<dbReference type="EMBL" id="JACVVK020000448">
    <property type="protein sequence ID" value="KAK7474080.1"/>
    <property type="molecule type" value="Genomic_DNA"/>
</dbReference>
<comment type="caution">
    <text evidence="1">The sequence shown here is derived from an EMBL/GenBank/DDBJ whole genome shotgun (WGS) entry which is preliminary data.</text>
</comment>
<dbReference type="AlphaFoldDB" id="A0ABD0JGQ5"/>
<protein>
    <recommendedName>
        <fullName evidence="3">NERD domain-containing protein</fullName>
    </recommendedName>
</protein>
<proteinExistence type="predicted"/>
<feature type="non-terminal residue" evidence="1">
    <location>
        <position position="1"/>
    </location>
</feature>
<reference evidence="1 2" key="1">
    <citation type="journal article" date="2023" name="Sci. Data">
        <title>Genome assembly of the Korean intertidal mud-creeper Batillaria attramentaria.</title>
        <authorList>
            <person name="Patra A.K."/>
            <person name="Ho P.T."/>
            <person name="Jun S."/>
            <person name="Lee S.J."/>
            <person name="Kim Y."/>
            <person name="Won Y.J."/>
        </authorList>
    </citation>
    <scope>NUCLEOTIDE SEQUENCE [LARGE SCALE GENOMIC DNA]</scope>
    <source>
        <strain evidence="1">Wonlab-2016</strain>
    </source>
</reference>
<feature type="non-terminal residue" evidence="1">
    <location>
        <position position="352"/>
    </location>
</feature>
<evidence type="ECO:0000313" key="1">
    <source>
        <dbReference type="EMBL" id="KAK7474080.1"/>
    </source>
</evidence>
<sequence>DLDKDLRDKTDSDPVEVCNAWCARQAEAEYPGIGKTPHAVPDHFIGAHKAKKLCPCDITDRENSFFENAEQYSQVRGDKAQRTIGRAFRMLSAVLEKEGKSAMFIISQLSYDNLLAFLRRCGKLPEGFRKQFEKVFADEPSYINIPAHLEQRGELDLMILHEEKGVIFVQIKGILNEKEQQAAAYKEQRETGKTEQKVTTEVKQVKVTRVVALPNLTKKDIEDNEIESKGTPEAKAVFLWGFIHVQQDSLFLLKEDLFEEDMNLAECETDLSNFRRWWDRLPAAPMRRDYMQEIVGKYIGPFSSALTSKDGNERERQRQYRDSVQRTALLLSRNMLSRRQTRYRWSREGAII</sequence>
<name>A0ABD0JGQ5_9CAEN</name>